<proteinExistence type="predicted"/>
<protein>
    <submittedName>
        <fullName evidence="1">Uncharacterized protein</fullName>
    </submittedName>
</protein>
<accession>A0A1N7SL78</accession>
<sequence length="284" mass="31054">MSSPAVQTEAIFLLDRNVVSLIKDAVAGKTQTDAKKQAYLEWLRTLDVPVHSISPLLSTMEGEKGYEDSIREKAASLEKETYAVGQFFKCASTDAAHLLGFRDSVAGLFTGMKESLWDERADFLIKAAPLVAQKVAVSKRRGLENELVQLARATGLAANDAIVILFLACLYGSDAARRVIKPAKPSVHNVLTDLHAIPRVGMVKAIAKQLPSPLRVRLLTRDEGLFDVLKHMRIVRPRFATANRLEMQIEYRPALFPALAAADAFALLQRLEDAATSNTSSGAI</sequence>
<evidence type="ECO:0000313" key="2">
    <source>
        <dbReference type="Proteomes" id="UP000187012"/>
    </source>
</evidence>
<keyword evidence="2" id="KW-1185">Reference proteome</keyword>
<dbReference type="OrthoDB" id="8990415at2"/>
<dbReference type="AlphaFoldDB" id="A0A1N7SL78"/>
<name>A0A1N7SL78_9BURK</name>
<dbReference type="Proteomes" id="UP000187012">
    <property type="component" value="Unassembled WGS sequence"/>
</dbReference>
<dbReference type="RefSeq" id="WP_094782994.1">
    <property type="nucleotide sequence ID" value="NZ_CYGX02000095.1"/>
</dbReference>
<reference evidence="1 2" key="1">
    <citation type="submission" date="2016-12" db="EMBL/GenBank/DDBJ databases">
        <authorList>
            <person name="Song W.-J."/>
            <person name="Kurnit D.M."/>
        </authorList>
    </citation>
    <scope>NUCLEOTIDE SEQUENCE [LARGE SCALE GENOMIC DNA]</scope>
    <source>
        <strain evidence="1 2">STM7296</strain>
    </source>
</reference>
<evidence type="ECO:0000313" key="1">
    <source>
        <dbReference type="EMBL" id="SIT48181.1"/>
    </source>
</evidence>
<dbReference type="STRING" id="1247936.BN2475_950016"/>
<organism evidence="1 2">
    <name type="scientific">Paraburkholderia ribeironis</name>
    <dbReference type="NCBI Taxonomy" id="1247936"/>
    <lineage>
        <taxon>Bacteria</taxon>
        <taxon>Pseudomonadati</taxon>
        <taxon>Pseudomonadota</taxon>
        <taxon>Betaproteobacteria</taxon>
        <taxon>Burkholderiales</taxon>
        <taxon>Burkholderiaceae</taxon>
        <taxon>Paraburkholderia</taxon>
    </lineage>
</organism>
<dbReference type="EMBL" id="CYGX02000095">
    <property type="protein sequence ID" value="SIT48181.1"/>
    <property type="molecule type" value="Genomic_DNA"/>
</dbReference>
<gene>
    <name evidence="1" type="ORF">BN2475_950016</name>
</gene>